<evidence type="ECO:0000256" key="3">
    <source>
        <dbReference type="ARBA" id="ARBA00022694"/>
    </source>
</evidence>
<evidence type="ECO:0000313" key="8">
    <source>
        <dbReference type="EMBL" id="TCL42944.1"/>
    </source>
</evidence>
<comment type="caution">
    <text evidence="8">The sequence shown here is derived from an EMBL/GenBank/DDBJ whole genome shotgun (WGS) entry which is preliminary data.</text>
</comment>
<dbReference type="GO" id="GO:0160148">
    <property type="term" value="F:tRNA pseudouridine(55) synthase activity"/>
    <property type="evidence" value="ECO:0007669"/>
    <property type="project" value="UniProtKB-EC"/>
</dbReference>
<dbReference type="Pfam" id="PF01509">
    <property type="entry name" value="TruB_N"/>
    <property type="match status" value="1"/>
</dbReference>
<dbReference type="InterPro" id="IPR020103">
    <property type="entry name" value="PsdUridine_synth_cat_dom_sf"/>
</dbReference>
<feature type="active site" description="Nucleophile" evidence="5">
    <location>
        <position position="38"/>
    </location>
</feature>
<reference evidence="8 9" key="1">
    <citation type="submission" date="2019-03" db="EMBL/GenBank/DDBJ databases">
        <title>Genomic Encyclopedia of Type Strains, Phase IV (KMG-IV): sequencing the most valuable type-strain genomes for metagenomic binning, comparative biology and taxonomic classification.</title>
        <authorList>
            <person name="Goeker M."/>
        </authorList>
    </citation>
    <scope>NUCLEOTIDE SEQUENCE [LARGE SCALE GENOMIC DNA]</scope>
    <source>
        <strain evidence="8 9">DSM 100433</strain>
    </source>
</reference>
<dbReference type="GO" id="GO:1990481">
    <property type="term" value="P:mRNA pseudouridine synthesis"/>
    <property type="evidence" value="ECO:0007669"/>
    <property type="project" value="TreeGrafter"/>
</dbReference>
<dbReference type="GO" id="GO:0003723">
    <property type="term" value="F:RNA binding"/>
    <property type="evidence" value="ECO:0007669"/>
    <property type="project" value="InterPro"/>
</dbReference>
<keyword evidence="9" id="KW-1185">Reference proteome</keyword>
<evidence type="ECO:0000313" key="9">
    <source>
        <dbReference type="Proteomes" id="UP000294682"/>
    </source>
</evidence>
<dbReference type="CDD" id="cd02573">
    <property type="entry name" value="PseudoU_synth_EcTruB"/>
    <property type="match status" value="1"/>
</dbReference>
<protein>
    <recommendedName>
        <fullName evidence="5">tRNA pseudouridine synthase B</fullName>
        <ecNumber evidence="5">5.4.99.25</ecNumber>
    </recommendedName>
    <alternativeName>
        <fullName evidence="5">tRNA pseudouridine(55) synthase</fullName>
        <shortName evidence="5">Psi55 synthase</shortName>
    </alternativeName>
    <alternativeName>
        <fullName evidence="5">tRNA pseudouridylate synthase</fullName>
    </alternativeName>
    <alternativeName>
        <fullName evidence="5">tRNA-uridine isomerase</fullName>
    </alternativeName>
</protein>
<dbReference type="AlphaFoldDB" id="A0A9X8UJ23"/>
<dbReference type="InterPro" id="IPR032819">
    <property type="entry name" value="TruB_C"/>
</dbReference>
<accession>A0A9X8UJ23</accession>
<dbReference type="RefSeq" id="WP_079700062.1">
    <property type="nucleotide sequence ID" value="NZ_SLUK01000007.1"/>
</dbReference>
<dbReference type="GO" id="GO:0031119">
    <property type="term" value="P:tRNA pseudouridine synthesis"/>
    <property type="evidence" value="ECO:0007669"/>
    <property type="project" value="UniProtKB-UniRule"/>
</dbReference>
<dbReference type="SUPFAM" id="SSF55120">
    <property type="entry name" value="Pseudouridine synthase"/>
    <property type="match status" value="1"/>
</dbReference>
<dbReference type="InterPro" id="IPR002501">
    <property type="entry name" value="PsdUridine_synth_N"/>
</dbReference>
<dbReference type="PANTHER" id="PTHR13767:SF2">
    <property type="entry name" value="PSEUDOURIDYLATE SYNTHASE TRUB1"/>
    <property type="match status" value="1"/>
</dbReference>
<name>A0A9X8UJ23_9FIRM</name>
<dbReference type="InterPro" id="IPR014780">
    <property type="entry name" value="tRNA_psdUridine_synth_TruB"/>
</dbReference>
<dbReference type="EC" id="5.4.99.25" evidence="5"/>
<sequence>MDGILCVDKPGDHTSFDVIARIRGILHIRKVGHGGTLDPMATGVLPVFLGRATRCCDLLPVQRKRYRATARLGIETDTQDITGRVLREETSHVTRAQLEAAMERFRGSFEQVPPMYSAVQVGGRRLYDLARKGIEVERPSRRVTVYELELLDFDEDAQIFTFEAECSKGTYVRTLCCDIAAQAGSLACLTALRRTMSAGFTLSQCVTLEQLQLLAGEGRAERALLPIERAFEGLPRIELSEAQARMIKNGVKLDLRRVRGGQAAGAVAVFGPSGEFLAHAAADRERQELRSIKLFCPAPGPAQKADGNTK</sequence>
<dbReference type="Proteomes" id="UP000294682">
    <property type="component" value="Unassembled WGS sequence"/>
</dbReference>
<evidence type="ECO:0000256" key="1">
    <source>
        <dbReference type="ARBA" id="ARBA00000385"/>
    </source>
</evidence>
<evidence type="ECO:0000259" key="6">
    <source>
        <dbReference type="Pfam" id="PF01509"/>
    </source>
</evidence>
<organism evidence="8 9">
    <name type="scientific">Harryflintia acetispora</name>
    <dbReference type="NCBI Taxonomy" id="1849041"/>
    <lineage>
        <taxon>Bacteria</taxon>
        <taxon>Bacillati</taxon>
        <taxon>Bacillota</taxon>
        <taxon>Clostridia</taxon>
        <taxon>Eubacteriales</taxon>
        <taxon>Oscillospiraceae</taxon>
        <taxon>Harryflintia</taxon>
    </lineage>
</organism>
<comment type="function">
    <text evidence="5">Responsible for synthesis of pseudouridine from uracil-55 in the psi GC loop of transfer RNAs.</text>
</comment>
<evidence type="ECO:0000256" key="5">
    <source>
        <dbReference type="HAMAP-Rule" id="MF_01080"/>
    </source>
</evidence>
<dbReference type="Pfam" id="PF16198">
    <property type="entry name" value="TruB_C_2"/>
    <property type="match status" value="1"/>
</dbReference>
<evidence type="ECO:0000259" key="7">
    <source>
        <dbReference type="Pfam" id="PF16198"/>
    </source>
</evidence>
<feature type="domain" description="Pseudouridine synthase II N-terminal" evidence="6">
    <location>
        <begin position="23"/>
        <end position="172"/>
    </location>
</feature>
<comment type="similarity">
    <text evidence="2 5">Belongs to the pseudouridine synthase TruB family. Type 1 subfamily.</text>
</comment>
<keyword evidence="3 5" id="KW-0819">tRNA processing</keyword>
<proteinExistence type="inferred from homology"/>
<gene>
    <name evidence="5" type="primary">truB</name>
    <name evidence="8" type="ORF">EDD78_10745</name>
</gene>
<dbReference type="HAMAP" id="MF_01080">
    <property type="entry name" value="TruB_bact"/>
    <property type="match status" value="1"/>
</dbReference>
<comment type="catalytic activity">
    <reaction evidence="1 5">
        <text>uridine(55) in tRNA = pseudouridine(55) in tRNA</text>
        <dbReference type="Rhea" id="RHEA:42532"/>
        <dbReference type="Rhea" id="RHEA-COMP:10101"/>
        <dbReference type="Rhea" id="RHEA-COMP:10102"/>
        <dbReference type="ChEBI" id="CHEBI:65314"/>
        <dbReference type="ChEBI" id="CHEBI:65315"/>
        <dbReference type="EC" id="5.4.99.25"/>
    </reaction>
</comment>
<feature type="domain" description="tRNA pseudouridylate synthase B C-terminal" evidence="7">
    <location>
        <begin position="173"/>
        <end position="231"/>
    </location>
</feature>
<evidence type="ECO:0000256" key="2">
    <source>
        <dbReference type="ARBA" id="ARBA00005642"/>
    </source>
</evidence>
<dbReference type="NCBIfam" id="TIGR00431">
    <property type="entry name" value="TruB"/>
    <property type="match status" value="1"/>
</dbReference>
<dbReference type="PANTHER" id="PTHR13767">
    <property type="entry name" value="TRNA-PSEUDOURIDINE SYNTHASE"/>
    <property type="match status" value="1"/>
</dbReference>
<dbReference type="EMBL" id="SLUK01000007">
    <property type="protein sequence ID" value="TCL42944.1"/>
    <property type="molecule type" value="Genomic_DNA"/>
</dbReference>
<keyword evidence="4 5" id="KW-0413">Isomerase</keyword>
<dbReference type="OrthoDB" id="9802309at2"/>
<evidence type="ECO:0000256" key="4">
    <source>
        <dbReference type="ARBA" id="ARBA00023235"/>
    </source>
</evidence>
<dbReference type="Gene3D" id="3.30.2350.10">
    <property type="entry name" value="Pseudouridine synthase"/>
    <property type="match status" value="1"/>
</dbReference>